<protein>
    <submittedName>
        <fullName evidence="5">ABC transporter</fullName>
    </submittedName>
</protein>
<dbReference type="GO" id="GO:1903806">
    <property type="term" value="P:L-isoleucine import across plasma membrane"/>
    <property type="evidence" value="ECO:0007669"/>
    <property type="project" value="TreeGrafter"/>
</dbReference>
<dbReference type="OrthoDB" id="48612at2"/>
<dbReference type="GO" id="GO:0042941">
    <property type="term" value="P:D-alanine transmembrane transport"/>
    <property type="evidence" value="ECO:0007669"/>
    <property type="project" value="TreeGrafter"/>
</dbReference>
<accession>A0A0X1KPM9</accession>
<dbReference type="GO" id="GO:0005886">
    <property type="term" value="C:plasma membrane"/>
    <property type="evidence" value="ECO:0007669"/>
    <property type="project" value="TreeGrafter"/>
</dbReference>
<evidence type="ECO:0000256" key="3">
    <source>
        <dbReference type="ARBA" id="ARBA00022840"/>
    </source>
</evidence>
<dbReference type="GO" id="GO:1903805">
    <property type="term" value="P:L-valine import across plasma membrane"/>
    <property type="evidence" value="ECO:0007669"/>
    <property type="project" value="TreeGrafter"/>
</dbReference>
<keyword evidence="6" id="KW-1185">Reference proteome</keyword>
<evidence type="ECO:0000256" key="1">
    <source>
        <dbReference type="ARBA" id="ARBA00022448"/>
    </source>
</evidence>
<organism evidence="5 6">
    <name type="scientific">Pseudothermotoga hypogea DSM 11164 = NBRC 106472</name>
    <dbReference type="NCBI Taxonomy" id="1123384"/>
    <lineage>
        <taxon>Bacteria</taxon>
        <taxon>Thermotogati</taxon>
        <taxon>Thermotogota</taxon>
        <taxon>Thermotogae</taxon>
        <taxon>Thermotogales</taxon>
        <taxon>Thermotogaceae</taxon>
        <taxon>Pseudothermotoga</taxon>
    </lineage>
</organism>
<dbReference type="SMART" id="SM00382">
    <property type="entry name" value="AAA"/>
    <property type="match status" value="1"/>
</dbReference>
<dbReference type="PaxDb" id="1123384-AJ81_02410"/>
<gene>
    <name evidence="5" type="ORF">AJ81_02410</name>
</gene>
<dbReference type="FunFam" id="3.40.50.300:FF:000421">
    <property type="entry name" value="Branched-chain amino acid ABC transporter ATP-binding protein"/>
    <property type="match status" value="1"/>
</dbReference>
<dbReference type="GO" id="GO:0015808">
    <property type="term" value="P:L-alanine transport"/>
    <property type="evidence" value="ECO:0007669"/>
    <property type="project" value="TreeGrafter"/>
</dbReference>
<dbReference type="SUPFAM" id="SSF52540">
    <property type="entry name" value="P-loop containing nucleoside triphosphate hydrolases"/>
    <property type="match status" value="1"/>
</dbReference>
<dbReference type="GO" id="GO:0005304">
    <property type="term" value="F:L-valine transmembrane transporter activity"/>
    <property type="evidence" value="ECO:0007669"/>
    <property type="project" value="TreeGrafter"/>
</dbReference>
<dbReference type="GO" id="GO:0005524">
    <property type="term" value="F:ATP binding"/>
    <property type="evidence" value="ECO:0007669"/>
    <property type="project" value="UniProtKB-KW"/>
</dbReference>
<evidence type="ECO:0000259" key="4">
    <source>
        <dbReference type="PROSITE" id="PS50893"/>
    </source>
</evidence>
<proteinExistence type="predicted"/>
<dbReference type="GO" id="GO:0016887">
    <property type="term" value="F:ATP hydrolysis activity"/>
    <property type="evidence" value="ECO:0007669"/>
    <property type="project" value="InterPro"/>
</dbReference>
<dbReference type="Gene3D" id="3.40.50.300">
    <property type="entry name" value="P-loop containing nucleotide triphosphate hydrolases"/>
    <property type="match status" value="1"/>
</dbReference>
<dbReference type="InterPro" id="IPR003439">
    <property type="entry name" value="ABC_transporter-like_ATP-bd"/>
</dbReference>
<dbReference type="Pfam" id="PF00005">
    <property type="entry name" value="ABC_tran"/>
    <property type="match status" value="1"/>
</dbReference>
<dbReference type="PANTHER" id="PTHR45772">
    <property type="entry name" value="CONSERVED COMPONENT OF ABC TRANSPORTER FOR NATURAL AMINO ACIDS-RELATED"/>
    <property type="match status" value="1"/>
</dbReference>
<dbReference type="InterPro" id="IPR027417">
    <property type="entry name" value="P-loop_NTPase"/>
</dbReference>
<dbReference type="AlphaFoldDB" id="A0A0X1KPM9"/>
<dbReference type="InterPro" id="IPR032823">
    <property type="entry name" value="BCA_ABC_TP_C"/>
</dbReference>
<reference evidence="5 6" key="1">
    <citation type="submission" date="2014-01" db="EMBL/GenBank/DDBJ databases">
        <title>Genome sequencing of Thermotog hypogea.</title>
        <authorList>
            <person name="Zhang X."/>
            <person name="Alvare G."/>
            <person name="Fristensky B."/>
            <person name="Chen L."/>
            <person name="Suen T."/>
            <person name="Chen Q."/>
            <person name="Ma K."/>
        </authorList>
    </citation>
    <scope>NUCLEOTIDE SEQUENCE [LARGE SCALE GENOMIC DNA]</scope>
    <source>
        <strain evidence="5 6">DSM 11164</strain>
    </source>
</reference>
<feature type="domain" description="ABC transporter" evidence="4">
    <location>
        <begin position="4"/>
        <end position="246"/>
    </location>
</feature>
<dbReference type="Proteomes" id="UP000077469">
    <property type="component" value="Chromosome"/>
</dbReference>
<dbReference type="InterPro" id="IPR051120">
    <property type="entry name" value="ABC_AA/LPS_Transport"/>
</dbReference>
<dbReference type="PANTHER" id="PTHR45772:SF7">
    <property type="entry name" value="AMINO ACID ABC TRANSPORTER ATP-BINDING PROTEIN"/>
    <property type="match status" value="1"/>
</dbReference>
<evidence type="ECO:0000313" key="6">
    <source>
        <dbReference type="Proteomes" id="UP000077469"/>
    </source>
</evidence>
<dbReference type="GO" id="GO:0015192">
    <property type="term" value="F:L-phenylalanine transmembrane transporter activity"/>
    <property type="evidence" value="ECO:0007669"/>
    <property type="project" value="TreeGrafter"/>
</dbReference>
<evidence type="ECO:0000256" key="2">
    <source>
        <dbReference type="ARBA" id="ARBA00022741"/>
    </source>
</evidence>
<dbReference type="PATRIC" id="fig|1123384.7.peg.476"/>
<dbReference type="InterPro" id="IPR003593">
    <property type="entry name" value="AAA+_ATPase"/>
</dbReference>
<keyword evidence="3" id="KW-0067">ATP-binding</keyword>
<dbReference type="KEGG" id="phy:AJ81_02410"/>
<dbReference type="GO" id="GO:0015188">
    <property type="term" value="F:L-isoleucine transmembrane transporter activity"/>
    <property type="evidence" value="ECO:0007669"/>
    <property type="project" value="TreeGrafter"/>
</dbReference>
<dbReference type="Pfam" id="PF12399">
    <property type="entry name" value="BCA_ABC_TP_C"/>
    <property type="match status" value="1"/>
</dbReference>
<keyword evidence="1" id="KW-0813">Transport</keyword>
<dbReference type="EMBL" id="CP007141">
    <property type="protein sequence ID" value="AJC73246.1"/>
    <property type="molecule type" value="Genomic_DNA"/>
</dbReference>
<dbReference type="STRING" id="1123384.AJ81_02410"/>
<name>A0A0X1KPM9_9THEM</name>
<dbReference type="CDD" id="cd03219">
    <property type="entry name" value="ABC_Mj1267_LivG_branched"/>
    <property type="match status" value="1"/>
</dbReference>
<sequence>MTLLSVRNVSKRFGGLQALKDVSFDVDAGEIRAIIGPNGAGKTTLFNIINGFLRPDSGSVVFDGKNIVGMRPSKITKIGLGRTFQIVKVFASLSVLENVLAGLGVDIYPNMDAFLRSPFEREYIRQAWRIIEMLGIEKYAFAAAGTLPLGLQRKVEIARALAVKPKLLLLDEPVSGLNDLETQEMIDVVKKINQSGVTILFIEHDMHFTVKVAQRITVLDYGVKIAEGTPEEVTKDPKVIEAYLGSEEVA</sequence>
<dbReference type="PROSITE" id="PS50893">
    <property type="entry name" value="ABC_TRANSPORTER_2"/>
    <property type="match status" value="1"/>
</dbReference>
<keyword evidence="2" id="KW-0547">Nucleotide-binding</keyword>
<evidence type="ECO:0000313" key="5">
    <source>
        <dbReference type="EMBL" id="AJC73246.1"/>
    </source>
</evidence>